<dbReference type="PANTHER" id="PTHR47795">
    <property type="entry name" value="UBIQUITIN AND WLM DOMAIN-CONTAINING METALLOPROTEASE SPCC1442.07C"/>
    <property type="match status" value="1"/>
</dbReference>
<reference evidence="3 4" key="1">
    <citation type="submission" date="2015-03" db="EMBL/GenBank/DDBJ databases">
        <authorList>
            <person name="Radwan O."/>
            <person name="Al-Naeli F.A."/>
            <person name="Rendon G.A."/>
            <person name="Fields C."/>
        </authorList>
    </citation>
    <scope>NUCLEOTIDE SEQUENCE [LARGE SCALE GENOMIC DNA]</scope>
    <source>
        <strain evidence="3">CR-DP1</strain>
    </source>
</reference>
<protein>
    <recommendedName>
        <fullName evidence="2">WLM domain-containing protein</fullName>
    </recommendedName>
</protein>
<dbReference type="PROSITE" id="PS51397">
    <property type="entry name" value="WLM"/>
    <property type="match status" value="1"/>
</dbReference>
<dbReference type="AlphaFoldDB" id="A0A0F4ZJN6"/>
<proteinExistence type="predicted"/>
<accession>A0A0F4ZJN6</accession>
<dbReference type="Proteomes" id="UP000033483">
    <property type="component" value="Unassembled WGS sequence"/>
</dbReference>
<sequence>MELKIKYRGTEYVIPGSESSVLADIFEALSKHVDVDPASFKFIIGAKTYTYTRDGSLPFAPFAGKPCRALGVTRDQQHQLSAASQAAAARSAAALSTRRSARGSAPAPLPNPATFNGGFCFKQIQPLTWLPAPGEAHKMLVRLSQDIGILAAMKKFSLSVQLLTEMEPLSNTDVTAEGTGRTLGLNRNNGMVIELRLRTDNHRGFRDYKTVRRTLCHELAHNRVSDHNREFWDFCHAIEKEVDRASSFRTLDGEKGILGDFNAGDDNDGYTGEEEDAGGCVRGTWKLGTGEKQEDVSGLSLRELMARSAMRRQEETKKERERQSDGDDGVAGASRPHE</sequence>
<keyword evidence="4" id="KW-1185">Reference proteome</keyword>
<evidence type="ECO:0000313" key="4">
    <source>
        <dbReference type="Proteomes" id="UP000033483"/>
    </source>
</evidence>
<feature type="domain" description="WLM" evidence="2">
    <location>
        <begin position="112"/>
        <end position="314"/>
    </location>
</feature>
<dbReference type="InterPro" id="IPR013536">
    <property type="entry name" value="WLM_dom"/>
</dbReference>
<gene>
    <name evidence="3" type="ORF">TD95_005363</name>
</gene>
<comment type="caution">
    <text evidence="3">The sequence shown here is derived from an EMBL/GenBank/DDBJ whole genome shotgun (WGS) entry which is preliminary data.</text>
</comment>
<evidence type="ECO:0000256" key="1">
    <source>
        <dbReference type="SAM" id="MobiDB-lite"/>
    </source>
</evidence>
<feature type="region of interest" description="Disordered" evidence="1">
    <location>
        <begin position="292"/>
        <end position="338"/>
    </location>
</feature>
<dbReference type="Pfam" id="PF08325">
    <property type="entry name" value="WLM"/>
    <property type="match status" value="1"/>
</dbReference>
<evidence type="ECO:0000313" key="3">
    <source>
        <dbReference type="EMBL" id="KKA30093.1"/>
    </source>
</evidence>
<name>A0A0F4ZJN6_9PEZI</name>
<organism evidence="3 4">
    <name type="scientific">Thielaviopsis punctulata</name>
    <dbReference type="NCBI Taxonomy" id="72032"/>
    <lineage>
        <taxon>Eukaryota</taxon>
        <taxon>Fungi</taxon>
        <taxon>Dikarya</taxon>
        <taxon>Ascomycota</taxon>
        <taxon>Pezizomycotina</taxon>
        <taxon>Sordariomycetes</taxon>
        <taxon>Hypocreomycetidae</taxon>
        <taxon>Microascales</taxon>
        <taxon>Ceratocystidaceae</taxon>
        <taxon>Thielaviopsis</taxon>
    </lineage>
</organism>
<evidence type="ECO:0000259" key="2">
    <source>
        <dbReference type="PROSITE" id="PS51397"/>
    </source>
</evidence>
<feature type="compositionally biased region" description="Basic and acidic residues" evidence="1">
    <location>
        <begin position="311"/>
        <end position="325"/>
    </location>
</feature>
<dbReference type="PANTHER" id="PTHR47795:SF1">
    <property type="entry name" value="DNA-DEPENDENT METALLOPROTEASE WSS1 HOMOLOG 2"/>
    <property type="match status" value="1"/>
</dbReference>
<dbReference type="EMBL" id="LAEV01000515">
    <property type="protein sequence ID" value="KKA30093.1"/>
    <property type="molecule type" value="Genomic_DNA"/>
</dbReference>
<dbReference type="OrthoDB" id="49605at2759"/>
<dbReference type="GO" id="GO:0070628">
    <property type="term" value="F:proteasome binding"/>
    <property type="evidence" value="ECO:0007669"/>
    <property type="project" value="TreeGrafter"/>
</dbReference>